<gene>
    <name evidence="1" type="ORF">E5358_06335</name>
</gene>
<organism evidence="1 2">
    <name type="scientific">Palleniella muris</name>
    <dbReference type="NCBI Taxonomy" id="3038145"/>
    <lineage>
        <taxon>Bacteria</taxon>
        <taxon>Pseudomonadati</taxon>
        <taxon>Bacteroidota</taxon>
        <taxon>Bacteroidia</taxon>
        <taxon>Bacteroidales</taxon>
        <taxon>Prevotellaceae</taxon>
        <taxon>Palleniella</taxon>
    </lineage>
</organism>
<accession>A0AC61QS48</accession>
<proteinExistence type="predicted"/>
<dbReference type="EMBL" id="SRZC01000008">
    <property type="protein sequence ID" value="TGX82658.1"/>
    <property type="molecule type" value="Genomic_DNA"/>
</dbReference>
<reference evidence="1" key="1">
    <citation type="submission" date="2019-04" db="EMBL/GenBank/DDBJ databases">
        <title>Microbes associate with the intestines of laboratory mice.</title>
        <authorList>
            <person name="Navarre W."/>
            <person name="Wong E."/>
            <person name="Huang K."/>
            <person name="Tropini C."/>
            <person name="Ng K."/>
            <person name="Yu B."/>
        </authorList>
    </citation>
    <scope>NUCLEOTIDE SEQUENCE</scope>
    <source>
        <strain evidence="1">NM73_A23</strain>
    </source>
</reference>
<name>A0AC61QS48_9BACT</name>
<protein>
    <submittedName>
        <fullName evidence="1">DUF4923 family protein</fullName>
    </submittedName>
</protein>
<dbReference type="Proteomes" id="UP000308886">
    <property type="component" value="Unassembled WGS sequence"/>
</dbReference>
<evidence type="ECO:0000313" key="2">
    <source>
        <dbReference type="Proteomes" id="UP000308886"/>
    </source>
</evidence>
<sequence length="195" mass="20941">MGKNTIRMVAVAVMLLCFNASASAQLSELLGKVTEVLSTKLVPTSKQIQGTWTYQRPAVVLKSDNTIASLGGAAASTKIEDKLQTYFSKVGMTKDKMSITFNSDKAFCVNFKNKKITGTYTISGNDVHLTFKGRTKPCSLTPQLENGSLVVVGDATKLKDFLQNVAGTAGTKELAAVSSLMKNFNGMLIGIRFSK</sequence>
<evidence type="ECO:0000313" key="1">
    <source>
        <dbReference type="EMBL" id="TGX82658.1"/>
    </source>
</evidence>
<keyword evidence="2" id="KW-1185">Reference proteome</keyword>
<comment type="caution">
    <text evidence="1">The sequence shown here is derived from an EMBL/GenBank/DDBJ whole genome shotgun (WGS) entry which is preliminary data.</text>
</comment>